<evidence type="ECO:0000256" key="8">
    <source>
        <dbReference type="ARBA" id="ARBA00023166"/>
    </source>
</evidence>
<dbReference type="Pfam" id="PF00890">
    <property type="entry name" value="FAD_binding_2"/>
    <property type="match status" value="1"/>
</dbReference>
<feature type="domain" description="FAD-dependent oxidoreductase 2 FAD-binding" evidence="18">
    <location>
        <begin position="14"/>
        <end position="46"/>
    </location>
</feature>
<keyword evidence="5" id="KW-0274">FAD</keyword>
<evidence type="ECO:0000256" key="13">
    <source>
        <dbReference type="ARBA" id="ARBA00049723"/>
    </source>
</evidence>
<keyword evidence="7" id="KW-0443">Lipid metabolism</keyword>
<keyword evidence="21" id="KW-1185">Reference proteome</keyword>
<evidence type="ECO:0000313" key="20">
    <source>
        <dbReference type="EMBL" id="TMQ97930.1"/>
    </source>
</evidence>
<evidence type="ECO:0000256" key="6">
    <source>
        <dbReference type="ARBA" id="ARBA00023002"/>
    </source>
</evidence>
<evidence type="ECO:0000256" key="9">
    <source>
        <dbReference type="ARBA" id="ARBA00023221"/>
    </source>
</evidence>
<keyword evidence="6" id="KW-0560">Oxidoreductase</keyword>
<feature type="compositionally biased region" description="Gly residues" evidence="16">
    <location>
        <begin position="610"/>
        <end position="621"/>
    </location>
</feature>
<evidence type="ECO:0000313" key="21">
    <source>
        <dbReference type="Proteomes" id="UP000309174"/>
    </source>
</evidence>
<sequence length="863" mass="91337">MSDDIKSEDVEHVDAVVVGSGFGGSVAAYRLAEAGLPVVLLERGQPYPPGTFPRSPAEMGRAFWDPDAGLHGMFDVWSFKGCDSVVSAGLGGGSLIYANVLLRKDEHWFVTDGPGGTGEPWPISRADLDPHYDKVEKMMGATPYPLDQVPFDDTPKTHAMQDAAAELGLQCTLPPLAVSFGSHPGGRPGMSLPIVDAGYGNIHDVPRRSCRLCGECNIGCNEGAKNSLDHTYLSAAAHHGADIRTSHEVKALRPRPRGGYEVDYVHHEPPQPGVLSLKKRRRPRVRTLTCDRLILGAGTYGTTFLLLKSREAFPGLSDALGTRFSGNGDLLTFLMRATDRNRVRPLNASRGPVITTAIRLPDELDGVPGAGPGAYIQDGGYPGFADWIVDGLDVGNDLERAVKFVWDRFTALFREAPDTNLSKELSDLIGDGALTVSSLPLLGMGRDTADGRLRLRDGRLSADWTAETSEELFNRVRKTMRGIADVLGADYADNPMWFRKRIITVHPLGGAPMGAHIGEGVCDAFGEVFGFPGLYIADGAAMPGPVGPNPSLTIAAQADRLATRLLENTSARGGAGGPAVTAPSATGAEPGGGSGSPGGAGHGPAANGSAGHGSTGNGSAGNGSAAYGPVSGDHGGSRGPSTVAPDRTPVGGRPPAPPGRALTSLWFTEEMKGSVTYGETDPRTGGKAEGRRPLSFRLTITADDTEAFVREPGHEARAEGWVDASGHGGRRRVEHGTFNLFVDPSPGTDGEDRRLMRYRLFYTDGDGNARTLSGVKNVLHGPPTRIWPDTSTLYVRLLGGHVGEDEEDGAEVVAAGVLHIRLTDFARQLTTFRTKGPDGAESLLNFGRFFAGELWEVYGPDPV</sequence>
<dbReference type="RefSeq" id="WP_138646590.1">
    <property type="nucleotide sequence ID" value="NZ_VCKW01000096.1"/>
</dbReference>
<dbReference type="InterPro" id="IPR007867">
    <property type="entry name" value="GMC_OxRtase_C"/>
</dbReference>
<dbReference type="GO" id="GO:0004769">
    <property type="term" value="F:steroid Delta-isomerase activity"/>
    <property type="evidence" value="ECO:0007669"/>
    <property type="project" value="UniProtKB-EC"/>
</dbReference>
<dbReference type="PANTHER" id="PTHR47470">
    <property type="entry name" value="CHOLESTEROL OXIDASE"/>
    <property type="match status" value="1"/>
</dbReference>
<dbReference type="Gene3D" id="3.50.50.60">
    <property type="entry name" value="FAD/NAD(P)-binding domain"/>
    <property type="match status" value="3"/>
</dbReference>
<reference evidence="20 21" key="1">
    <citation type="submission" date="2019-05" db="EMBL/GenBank/DDBJ databases">
        <title>Draft genome sequence of Actinomadura sp. 14C53.</title>
        <authorList>
            <person name="Saricaoglu S."/>
            <person name="Isik K."/>
        </authorList>
    </citation>
    <scope>NUCLEOTIDE SEQUENCE [LARGE SCALE GENOMIC DNA]</scope>
    <source>
        <strain evidence="20 21">14C53</strain>
    </source>
</reference>
<dbReference type="InterPro" id="IPR036188">
    <property type="entry name" value="FAD/NAD-bd_sf"/>
</dbReference>
<evidence type="ECO:0000256" key="16">
    <source>
        <dbReference type="SAM" id="MobiDB-lite"/>
    </source>
</evidence>
<dbReference type="PANTHER" id="PTHR47470:SF1">
    <property type="entry name" value="FAD-DEPENDENT OXIDOREDUCTASE 2 FAD BINDING DOMAIN-CONTAINING PROTEIN"/>
    <property type="match status" value="1"/>
</dbReference>
<keyword evidence="9" id="KW-0753">Steroid metabolism</keyword>
<proteinExistence type="inferred from homology"/>
<evidence type="ECO:0000256" key="1">
    <source>
        <dbReference type="ARBA" id="ARBA00001974"/>
    </source>
</evidence>
<evidence type="ECO:0000256" key="7">
    <source>
        <dbReference type="ARBA" id="ARBA00023098"/>
    </source>
</evidence>
<comment type="cofactor">
    <cofactor evidence="1">
        <name>FAD</name>
        <dbReference type="ChEBI" id="CHEBI:57692"/>
    </cofactor>
</comment>
<feature type="domain" description="Glucose-methanol-choline oxidoreductase C-terminal" evidence="19">
    <location>
        <begin position="501"/>
        <end position="558"/>
    </location>
</feature>
<keyword evidence="4" id="KW-0285">Flavoprotein</keyword>
<feature type="region of interest" description="Disordered" evidence="16">
    <location>
        <begin position="569"/>
        <end position="661"/>
    </location>
</feature>
<protein>
    <recommendedName>
        <fullName evidence="14">Cholesterol oxidase</fullName>
        <ecNumber evidence="13">1.1.3.6</ecNumber>
        <ecNumber evidence="11">5.3.3.1</ecNumber>
    </recommendedName>
    <alternativeName>
        <fullName evidence="15">Cholesterol isomerase</fullName>
    </alternativeName>
</protein>
<comment type="caution">
    <text evidence="20">The sequence shown here is derived from an EMBL/GenBank/DDBJ whole genome shotgun (WGS) entry which is preliminary data.</text>
</comment>
<dbReference type="PRINTS" id="PR00411">
    <property type="entry name" value="PNDRDTASEI"/>
</dbReference>
<dbReference type="GO" id="GO:0016995">
    <property type="term" value="F:cholesterol oxidase activity"/>
    <property type="evidence" value="ECO:0007669"/>
    <property type="project" value="UniProtKB-EC"/>
</dbReference>
<evidence type="ECO:0000256" key="3">
    <source>
        <dbReference type="ARBA" id="ARBA00022548"/>
    </source>
</evidence>
<evidence type="ECO:0000259" key="17">
    <source>
        <dbReference type="Pfam" id="PF00732"/>
    </source>
</evidence>
<dbReference type="InterPro" id="IPR052542">
    <property type="entry name" value="Cholesterol_Oxidase"/>
</dbReference>
<evidence type="ECO:0000256" key="15">
    <source>
        <dbReference type="ARBA" id="ARBA00049778"/>
    </source>
</evidence>
<evidence type="ECO:0000256" key="5">
    <source>
        <dbReference type="ARBA" id="ARBA00022827"/>
    </source>
</evidence>
<dbReference type="GO" id="GO:0008203">
    <property type="term" value="P:cholesterol metabolic process"/>
    <property type="evidence" value="ECO:0007669"/>
    <property type="project" value="UniProtKB-KW"/>
</dbReference>
<dbReference type="Pfam" id="PF05199">
    <property type="entry name" value="GMC_oxred_C"/>
    <property type="match status" value="1"/>
</dbReference>
<organism evidence="20 21">
    <name type="scientific">Actinomadura soli</name>
    <dbReference type="NCBI Taxonomy" id="2508997"/>
    <lineage>
        <taxon>Bacteria</taxon>
        <taxon>Bacillati</taxon>
        <taxon>Actinomycetota</taxon>
        <taxon>Actinomycetes</taxon>
        <taxon>Streptosporangiales</taxon>
        <taxon>Thermomonosporaceae</taxon>
        <taxon>Actinomadura</taxon>
    </lineage>
</organism>
<keyword evidence="3" id="KW-0153">Cholesterol metabolism</keyword>
<dbReference type="AlphaFoldDB" id="A0A5C4J9J6"/>
<comment type="pathway">
    <text evidence="12">Steroid metabolism; cholesterol degradation.</text>
</comment>
<dbReference type="Pfam" id="PF00732">
    <property type="entry name" value="GMC_oxred_N"/>
    <property type="match status" value="1"/>
</dbReference>
<evidence type="ECO:0000256" key="4">
    <source>
        <dbReference type="ARBA" id="ARBA00022630"/>
    </source>
</evidence>
<evidence type="ECO:0000256" key="2">
    <source>
        <dbReference type="ARBA" id="ARBA00010790"/>
    </source>
</evidence>
<dbReference type="EC" id="5.3.3.1" evidence="11"/>
<evidence type="ECO:0000259" key="19">
    <source>
        <dbReference type="Pfam" id="PF05199"/>
    </source>
</evidence>
<accession>A0A5C4J9J6</accession>
<evidence type="ECO:0000256" key="14">
    <source>
        <dbReference type="ARBA" id="ARBA00049744"/>
    </source>
</evidence>
<evidence type="ECO:0000256" key="10">
    <source>
        <dbReference type="ARBA" id="ARBA00023235"/>
    </source>
</evidence>
<evidence type="ECO:0000256" key="11">
    <source>
        <dbReference type="ARBA" id="ARBA00038856"/>
    </source>
</evidence>
<keyword evidence="10" id="KW-0413">Isomerase</keyword>
<dbReference type="Proteomes" id="UP000309174">
    <property type="component" value="Unassembled WGS sequence"/>
</dbReference>
<evidence type="ECO:0000259" key="18">
    <source>
        <dbReference type="Pfam" id="PF00890"/>
    </source>
</evidence>
<dbReference type="GO" id="GO:0050660">
    <property type="term" value="F:flavin adenine dinucleotide binding"/>
    <property type="evidence" value="ECO:0007669"/>
    <property type="project" value="InterPro"/>
</dbReference>
<dbReference type="InterPro" id="IPR003953">
    <property type="entry name" value="FAD-dep_OxRdtase_2_FAD-bd"/>
</dbReference>
<keyword evidence="8" id="KW-1207">Sterol metabolism</keyword>
<feature type="compositionally biased region" description="Gly residues" evidence="16">
    <location>
        <begin position="589"/>
        <end position="602"/>
    </location>
</feature>
<name>A0A5C4J9J6_9ACTN</name>
<comment type="similarity">
    <text evidence="2">Belongs to the GMC oxidoreductase family.</text>
</comment>
<dbReference type="OrthoDB" id="517968at2"/>
<dbReference type="EC" id="1.1.3.6" evidence="13"/>
<dbReference type="InterPro" id="IPR000172">
    <property type="entry name" value="GMC_OxRdtase_N"/>
</dbReference>
<gene>
    <name evidence="20" type="ORF">ETD83_19615</name>
</gene>
<dbReference type="SUPFAM" id="SSF51905">
    <property type="entry name" value="FAD/NAD(P)-binding domain"/>
    <property type="match status" value="1"/>
</dbReference>
<feature type="domain" description="Glucose-methanol-choline oxidoreductase N-terminal" evidence="17">
    <location>
        <begin position="208"/>
        <end position="252"/>
    </location>
</feature>
<dbReference type="EMBL" id="VCKW01000096">
    <property type="protein sequence ID" value="TMQ97930.1"/>
    <property type="molecule type" value="Genomic_DNA"/>
</dbReference>
<evidence type="ECO:0000256" key="12">
    <source>
        <dbReference type="ARBA" id="ARBA00049645"/>
    </source>
</evidence>